<dbReference type="InterPro" id="IPR006439">
    <property type="entry name" value="HAD-SF_hydro_IA"/>
</dbReference>
<dbReference type="Proteomes" id="UP000218377">
    <property type="component" value="Unassembled WGS sequence"/>
</dbReference>
<evidence type="ECO:0000256" key="2">
    <source>
        <dbReference type="ARBA" id="ARBA00006171"/>
    </source>
</evidence>
<dbReference type="RefSeq" id="WP_096157866.1">
    <property type="nucleotide sequence ID" value="NZ_NRGX01000001.1"/>
</dbReference>
<dbReference type="InterPro" id="IPR023214">
    <property type="entry name" value="HAD_sf"/>
</dbReference>
<organism evidence="5 6">
    <name type="scientific">Brevibacterium aurantiacum</name>
    <dbReference type="NCBI Taxonomy" id="273384"/>
    <lineage>
        <taxon>Bacteria</taxon>
        <taxon>Bacillati</taxon>
        <taxon>Actinomycetota</taxon>
        <taxon>Actinomycetes</taxon>
        <taxon>Micrococcales</taxon>
        <taxon>Brevibacteriaceae</taxon>
        <taxon>Brevibacterium</taxon>
    </lineage>
</organism>
<dbReference type="SFLD" id="SFLDS00003">
    <property type="entry name" value="Haloacid_Dehalogenase"/>
    <property type="match status" value="1"/>
</dbReference>
<comment type="cofactor">
    <cofactor evidence="1">
        <name>Mg(2+)</name>
        <dbReference type="ChEBI" id="CHEBI:18420"/>
    </cofactor>
</comment>
<protein>
    <submittedName>
        <fullName evidence="5">HAD family hydrolase</fullName>
    </submittedName>
</protein>
<evidence type="ECO:0000256" key="1">
    <source>
        <dbReference type="ARBA" id="ARBA00001946"/>
    </source>
</evidence>
<comment type="caution">
    <text evidence="5">The sequence shown here is derived from an EMBL/GenBank/DDBJ whole genome shotgun (WGS) entry which is preliminary data.</text>
</comment>
<proteinExistence type="inferred from homology"/>
<dbReference type="GO" id="GO:0016787">
    <property type="term" value="F:hydrolase activity"/>
    <property type="evidence" value="ECO:0007669"/>
    <property type="project" value="UniProtKB-KW"/>
</dbReference>
<dbReference type="SFLD" id="SFLDG01129">
    <property type="entry name" value="C1.5:_HAD__Beta-PGM__Phosphata"/>
    <property type="match status" value="1"/>
</dbReference>
<evidence type="ECO:0000313" key="6">
    <source>
        <dbReference type="Proteomes" id="UP000218377"/>
    </source>
</evidence>
<dbReference type="InterPro" id="IPR036412">
    <property type="entry name" value="HAD-like_sf"/>
</dbReference>
<evidence type="ECO:0000313" key="5">
    <source>
        <dbReference type="EMBL" id="PCC18251.1"/>
    </source>
</evidence>
<dbReference type="SUPFAM" id="SSF56784">
    <property type="entry name" value="HAD-like"/>
    <property type="match status" value="1"/>
</dbReference>
<keyword evidence="4" id="KW-0460">Magnesium</keyword>
<dbReference type="PANTHER" id="PTHR46193">
    <property type="entry name" value="6-PHOSPHOGLUCONATE PHOSPHATASE"/>
    <property type="match status" value="1"/>
</dbReference>
<keyword evidence="3" id="KW-0479">Metal-binding</keyword>
<evidence type="ECO:0000256" key="4">
    <source>
        <dbReference type="ARBA" id="ARBA00022842"/>
    </source>
</evidence>
<dbReference type="Gene3D" id="3.40.50.1000">
    <property type="entry name" value="HAD superfamily/HAD-like"/>
    <property type="match status" value="1"/>
</dbReference>
<reference evidence="5 6" key="1">
    <citation type="journal article" date="2017" name="Elife">
        <title>Extensive horizontal gene transfer in cheese-associated bacteria.</title>
        <authorList>
            <person name="Bonham K.S."/>
            <person name="Wolfe B.E."/>
            <person name="Dutton R.J."/>
        </authorList>
    </citation>
    <scope>NUCLEOTIDE SEQUENCE [LARGE SCALE GENOMIC DNA]</scope>
    <source>
        <strain evidence="5 6">JB5</strain>
    </source>
</reference>
<keyword evidence="5" id="KW-0378">Hydrolase</keyword>
<sequence length="228" mass="24585">MELKPKYSAVLFDCDGVLVDSENITNTVLRGMLHDLGWQLSREECLSRFVGKMLRDQADVIEEHTGFRIDAEWLTEFRRRRNVALEASLEAIPGVAEAVRALDAVYPGLLACASSADRPKIDMQLKKIGLFDVFEGRIFSGMELPKSKPAPDVYLAAARALGVDPAEAAVIEDSPTGVIAGRAAGSHVLGFCPDSPVHQSPETLMAAGADETFDAMGQLLGLLTVQAS</sequence>
<evidence type="ECO:0000256" key="3">
    <source>
        <dbReference type="ARBA" id="ARBA00022723"/>
    </source>
</evidence>
<accession>A0A2A3X3K0</accession>
<dbReference type="AlphaFoldDB" id="A0A2A3X3K0"/>
<dbReference type="InterPro" id="IPR023198">
    <property type="entry name" value="PGP-like_dom2"/>
</dbReference>
<dbReference type="Gene3D" id="1.10.150.240">
    <property type="entry name" value="Putative phosphatase, domain 2"/>
    <property type="match status" value="1"/>
</dbReference>
<dbReference type="PANTHER" id="PTHR46193:SF10">
    <property type="entry name" value="6-PHOSPHOGLUCONATE PHOSPHATASE"/>
    <property type="match status" value="1"/>
</dbReference>
<dbReference type="NCBIfam" id="TIGR01509">
    <property type="entry name" value="HAD-SF-IA-v3"/>
    <property type="match status" value="1"/>
</dbReference>
<gene>
    <name evidence="5" type="ORF">CIK79_08100</name>
</gene>
<dbReference type="InterPro" id="IPR051600">
    <property type="entry name" value="Beta-PGM-like"/>
</dbReference>
<dbReference type="GO" id="GO:0046872">
    <property type="term" value="F:metal ion binding"/>
    <property type="evidence" value="ECO:0007669"/>
    <property type="project" value="UniProtKB-KW"/>
</dbReference>
<name>A0A2A3X3K0_BREAU</name>
<dbReference type="EMBL" id="NRGX01000001">
    <property type="protein sequence ID" value="PCC18251.1"/>
    <property type="molecule type" value="Genomic_DNA"/>
</dbReference>
<comment type="similarity">
    <text evidence="2">Belongs to the HAD-like hydrolase superfamily. CbbY/CbbZ/Gph/YieH family.</text>
</comment>
<dbReference type="Pfam" id="PF00702">
    <property type="entry name" value="Hydrolase"/>
    <property type="match status" value="1"/>
</dbReference>